<dbReference type="Proteomes" id="UP001373714">
    <property type="component" value="Unassembled WGS sequence"/>
</dbReference>
<name>A0AAV9UH43_9PEZI</name>
<sequence>MHKKKEEKKEKEKKKKKRKKERKGSGRSGPAGISNLRGKAPLESSGMHVFCYVDLSDVETHQSCIDDKIRPSAWLTENSNLYTCTTSVYVLQLTEGWGPLV</sequence>
<evidence type="ECO:0000256" key="1">
    <source>
        <dbReference type="SAM" id="MobiDB-lite"/>
    </source>
</evidence>
<evidence type="ECO:0000313" key="2">
    <source>
        <dbReference type="EMBL" id="KAK6341795.1"/>
    </source>
</evidence>
<accession>A0AAV9UH43</accession>
<dbReference type="EMBL" id="JAVHNS010000010">
    <property type="protein sequence ID" value="KAK6341795.1"/>
    <property type="molecule type" value="Genomic_DNA"/>
</dbReference>
<feature type="region of interest" description="Disordered" evidence="1">
    <location>
        <begin position="1"/>
        <end position="40"/>
    </location>
</feature>
<gene>
    <name evidence="2" type="ORF">TWF730_001287</name>
</gene>
<evidence type="ECO:0000313" key="3">
    <source>
        <dbReference type="Proteomes" id="UP001373714"/>
    </source>
</evidence>
<keyword evidence="3" id="KW-1185">Reference proteome</keyword>
<feature type="compositionally biased region" description="Basic residues" evidence="1">
    <location>
        <begin position="1"/>
        <end position="22"/>
    </location>
</feature>
<proteinExistence type="predicted"/>
<reference evidence="2 3" key="1">
    <citation type="submission" date="2019-10" db="EMBL/GenBank/DDBJ databases">
        <authorList>
            <person name="Palmer J.M."/>
        </authorList>
    </citation>
    <scope>NUCLEOTIDE SEQUENCE [LARGE SCALE GENOMIC DNA]</scope>
    <source>
        <strain evidence="2 3">TWF730</strain>
    </source>
</reference>
<organism evidence="2 3">
    <name type="scientific">Orbilia blumenaviensis</name>
    <dbReference type="NCBI Taxonomy" id="1796055"/>
    <lineage>
        <taxon>Eukaryota</taxon>
        <taxon>Fungi</taxon>
        <taxon>Dikarya</taxon>
        <taxon>Ascomycota</taxon>
        <taxon>Pezizomycotina</taxon>
        <taxon>Orbiliomycetes</taxon>
        <taxon>Orbiliales</taxon>
        <taxon>Orbiliaceae</taxon>
        <taxon>Orbilia</taxon>
    </lineage>
</organism>
<comment type="caution">
    <text evidence="2">The sequence shown here is derived from an EMBL/GenBank/DDBJ whole genome shotgun (WGS) entry which is preliminary data.</text>
</comment>
<dbReference type="AlphaFoldDB" id="A0AAV9UH43"/>
<protein>
    <submittedName>
        <fullName evidence="2">Uncharacterized protein</fullName>
    </submittedName>
</protein>